<organism evidence="2 3">
    <name type="scientific">Streptomyces niveus</name>
    <name type="common">Streptomyces spheroides</name>
    <dbReference type="NCBI Taxonomy" id="193462"/>
    <lineage>
        <taxon>Bacteria</taxon>
        <taxon>Bacillati</taxon>
        <taxon>Actinomycetota</taxon>
        <taxon>Actinomycetes</taxon>
        <taxon>Kitasatosporales</taxon>
        <taxon>Streptomycetaceae</taxon>
        <taxon>Streptomyces</taxon>
    </lineage>
</organism>
<dbReference type="Pfam" id="PF06722">
    <property type="entry name" value="EryCIII-like_C"/>
    <property type="match status" value="1"/>
</dbReference>
<dbReference type="PANTHER" id="PTHR21015">
    <property type="entry name" value="UDP-N-ACETYLGLUCOSAMINE--N-ACETYLMURAMYL-(PENTAPEPTIDE) PYROPHOSPHORYL-UNDECAPRENOL N-ACETYLGLUCOSAMINE TRANSFERASE 1"/>
    <property type="match status" value="1"/>
</dbReference>
<evidence type="ECO:0000259" key="1">
    <source>
        <dbReference type="Pfam" id="PF06722"/>
    </source>
</evidence>
<feature type="domain" description="Erythromycin biosynthesis protein CIII-like C-terminal" evidence="1">
    <location>
        <begin position="259"/>
        <end position="363"/>
    </location>
</feature>
<dbReference type="InterPro" id="IPR010610">
    <property type="entry name" value="EryCIII-like_C"/>
</dbReference>
<reference evidence="2" key="1">
    <citation type="submission" date="2022-10" db="EMBL/GenBank/DDBJ databases">
        <title>The complete genomes of actinobacterial strains from the NBC collection.</title>
        <authorList>
            <person name="Joergensen T.S."/>
            <person name="Alvarez Arevalo M."/>
            <person name="Sterndorff E.B."/>
            <person name="Faurdal D."/>
            <person name="Vuksanovic O."/>
            <person name="Mourched A.-S."/>
            <person name="Charusanti P."/>
            <person name="Shaw S."/>
            <person name="Blin K."/>
            <person name="Weber T."/>
        </authorList>
    </citation>
    <scope>NUCLEOTIDE SEQUENCE</scope>
    <source>
        <strain evidence="2">NBC_01432</strain>
    </source>
</reference>
<dbReference type="SUPFAM" id="SSF53756">
    <property type="entry name" value="UDP-Glycosyltransferase/glycogen phosphorylase"/>
    <property type="match status" value="1"/>
</dbReference>
<evidence type="ECO:0000313" key="2">
    <source>
        <dbReference type="EMBL" id="WUX50506.1"/>
    </source>
</evidence>
<sequence length="395" mass="40914">MTRFLFVVPPLVGHTNPLAAVADELLGRGHEVAWAGYGDQIRALAGPGAQVYECAMPDGGLSRPPGLAGPAAFQHLWEKFFVPLADLMAPGVEAAIDAFRPDAVFSDQHAVAGALVAERRGVVYVTSASTSAELVDPLAELPKVGAWLTGLLGGLRARIGDPAAPGDPRFSPHGVIAFTGRELVGDAPLPSAEVHLVGPAVAPRAGSSDFPWELLDPSRRLVLVSLGTANADAGGRFLTEAVTALDALGDRVQGVVVDPGRTLGAVPPGVIVREHVPQLDLLARADAVVCHAGHNTVCETLWHGLPLVLAPIRDDQPIVAGQVVEAGAGVRVRFRRVDAARLGTAITTVLDDTGGHRAAAASIGRSLRAAGGRSAAADHLERIAARHAPLPLLPR</sequence>
<dbReference type="PANTHER" id="PTHR21015:SF22">
    <property type="entry name" value="GLYCOSYLTRANSFERASE"/>
    <property type="match status" value="1"/>
</dbReference>
<dbReference type="CDD" id="cd03784">
    <property type="entry name" value="GT1_Gtf-like"/>
    <property type="match status" value="1"/>
</dbReference>
<name>A0ABZ1ZWN0_STRNV</name>
<protein>
    <submittedName>
        <fullName evidence="2">Glycosyltransferase</fullName>
    </submittedName>
</protein>
<accession>A0ABZ1ZWN0</accession>
<dbReference type="Gene3D" id="3.40.50.2000">
    <property type="entry name" value="Glycogen Phosphorylase B"/>
    <property type="match status" value="2"/>
</dbReference>
<evidence type="ECO:0000313" key="3">
    <source>
        <dbReference type="Proteomes" id="UP001432209"/>
    </source>
</evidence>
<gene>
    <name evidence="2" type="ORF">OG442_02480</name>
</gene>
<keyword evidence="3" id="KW-1185">Reference proteome</keyword>
<dbReference type="EMBL" id="CP109495">
    <property type="protein sequence ID" value="WUX50506.1"/>
    <property type="molecule type" value="Genomic_DNA"/>
</dbReference>
<dbReference type="Proteomes" id="UP001432209">
    <property type="component" value="Chromosome"/>
</dbReference>
<proteinExistence type="predicted"/>
<dbReference type="RefSeq" id="WP_329074121.1">
    <property type="nucleotide sequence ID" value="NZ_CP109495.1"/>
</dbReference>
<dbReference type="InterPro" id="IPR002213">
    <property type="entry name" value="UDP_glucos_trans"/>
</dbReference>